<keyword evidence="1" id="KW-1133">Transmembrane helix</keyword>
<dbReference type="EMBL" id="CP043314">
    <property type="protein sequence ID" value="QEK39131.1"/>
    <property type="molecule type" value="Genomic_DNA"/>
</dbReference>
<name>A0A5C0UHH2_9PROT</name>
<gene>
    <name evidence="2" type="ORF">FZC36_01635</name>
</gene>
<dbReference type="SUPFAM" id="SSF54523">
    <property type="entry name" value="Pili subunits"/>
    <property type="match status" value="1"/>
</dbReference>
<evidence type="ECO:0000313" key="2">
    <source>
        <dbReference type="EMBL" id="QEK39131.1"/>
    </source>
</evidence>
<dbReference type="OrthoDB" id="6038212at2"/>
<proteinExistence type="predicted"/>
<keyword evidence="3" id="KW-1185">Reference proteome</keyword>
<organism evidence="2 3">
    <name type="scientific">Candidatus Nesciobacter abundans</name>
    <dbReference type="NCBI Taxonomy" id="2601668"/>
    <lineage>
        <taxon>Bacteria</taxon>
        <taxon>Pseudomonadati</taxon>
        <taxon>Pseudomonadota</taxon>
        <taxon>Alphaproteobacteria</taxon>
        <taxon>Holosporales</taxon>
        <taxon>Holosporaceae</taxon>
        <taxon>Candidatus Nesciobacter</taxon>
    </lineage>
</organism>
<dbReference type="KEGG" id="nabu:FZC36_01635"/>
<keyword evidence="1" id="KW-0472">Membrane</keyword>
<sequence length="239" mass="27041">MIQFRMDSNSIYSNISRFKISLSKLSTKLSKYFRPKGFSFFEIGIVIFLISILLGYVIKKGSTIMEKTKMFEVSNKIRDTKMSIESFKISHGFLPGDCPHKNMYKPGNGNNIIEGKGLEKDSESYVFWDHLYMHENTKIPKSHFISVMGGGIITVEQNPDGLEDAWLIIGKPVTSTNRANGPLFSYTNIIELIKNLSDSIDDGELMIKTANEGSAKKPEEISNENKQSSKKIFTAYIRI</sequence>
<evidence type="ECO:0008006" key="4">
    <source>
        <dbReference type="Google" id="ProtNLM"/>
    </source>
</evidence>
<dbReference type="RefSeq" id="WP_148972254.1">
    <property type="nucleotide sequence ID" value="NZ_CP043314.1"/>
</dbReference>
<feature type="transmembrane region" description="Helical" evidence="1">
    <location>
        <begin position="38"/>
        <end position="58"/>
    </location>
</feature>
<accession>A0A5C0UHH2</accession>
<keyword evidence="1" id="KW-0812">Transmembrane</keyword>
<dbReference type="AlphaFoldDB" id="A0A5C0UHH2"/>
<evidence type="ECO:0000313" key="3">
    <source>
        <dbReference type="Proteomes" id="UP000324924"/>
    </source>
</evidence>
<dbReference type="Proteomes" id="UP000324924">
    <property type="component" value="Chromosome"/>
</dbReference>
<evidence type="ECO:0000256" key="1">
    <source>
        <dbReference type="SAM" id="Phobius"/>
    </source>
</evidence>
<reference evidence="2 3" key="1">
    <citation type="submission" date="2019-08" db="EMBL/GenBank/DDBJ databases">
        <title>Highly reduced genomes of protist endosymbionts show evolutionary convergence.</title>
        <authorList>
            <person name="George E."/>
            <person name="Husnik F."/>
            <person name="Tashyreva D."/>
            <person name="Prokopchuk G."/>
            <person name="Horak A."/>
            <person name="Kwong W.K."/>
            <person name="Lukes J."/>
            <person name="Keeling P.J."/>
        </authorList>
    </citation>
    <scope>NUCLEOTIDE SEQUENCE [LARGE SCALE GENOMIC DNA]</scope>
    <source>
        <strain evidence="2">1604HC</strain>
    </source>
</reference>
<protein>
    <recommendedName>
        <fullName evidence="4">Prepilin-type N-terminal cleavage/methylation domain-containing protein</fullName>
    </recommendedName>
</protein>
<dbReference type="InterPro" id="IPR045584">
    <property type="entry name" value="Pilin-like"/>
</dbReference>